<dbReference type="PIRSF" id="PIRSF003135">
    <property type="entry name" value="Primosomal_n"/>
    <property type="match status" value="1"/>
</dbReference>
<dbReference type="GO" id="GO:0006269">
    <property type="term" value="P:DNA replication, synthesis of primer"/>
    <property type="evidence" value="ECO:0007669"/>
    <property type="project" value="UniProtKB-KW"/>
</dbReference>
<dbReference type="InterPro" id="IPR023646">
    <property type="entry name" value="Prisomal_replication_PriB"/>
</dbReference>
<dbReference type="InterPro" id="IPR000424">
    <property type="entry name" value="Primosome_PriB/ssb"/>
</dbReference>
<keyword evidence="3 4" id="KW-0238">DNA-binding</keyword>
<name>A0ABD4SSD8_9NEIS</name>
<dbReference type="SUPFAM" id="SSF50249">
    <property type="entry name" value="Nucleic acid-binding proteins"/>
    <property type="match status" value="1"/>
</dbReference>
<dbReference type="InterPro" id="IPR012340">
    <property type="entry name" value="NA-bd_OB-fold"/>
</dbReference>
<keyword evidence="2 4" id="KW-0235">DNA replication</keyword>
<dbReference type="GO" id="GO:1990077">
    <property type="term" value="C:primosome complex"/>
    <property type="evidence" value="ECO:0007669"/>
    <property type="project" value="UniProtKB-UniRule"/>
</dbReference>
<protein>
    <recommendedName>
        <fullName evidence="4">Replication restart protein PriB</fullName>
    </recommendedName>
</protein>
<evidence type="ECO:0000256" key="1">
    <source>
        <dbReference type="ARBA" id="ARBA00022515"/>
    </source>
</evidence>
<dbReference type="EMBL" id="JAJAXM010000016">
    <property type="protein sequence ID" value="MCG9026156.1"/>
    <property type="molecule type" value="Genomic_DNA"/>
</dbReference>
<comment type="subunit">
    <text evidence="4">Homodimer. Interacts with PriA and DnaT. Component of the replication restart primosome. Primosome assembly occurs via a 'hand-off' mechanism. PriA binds to replication forks, subsequently PriB then DnaT bind; DnaT then displaces ssDNA to generate the helicase loading substrate.</text>
</comment>
<evidence type="ECO:0000256" key="3">
    <source>
        <dbReference type="ARBA" id="ARBA00023125"/>
    </source>
</evidence>
<accession>A0ABD4SSD8</accession>
<evidence type="ECO:0000256" key="2">
    <source>
        <dbReference type="ARBA" id="ARBA00022705"/>
    </source>
</evidence>
<reference evidence="5 6" key="1">
    <citation type="submission" date="2021-10" db="EMBL/GenBank/DDBJ databases">
        <title>Whole-genome sequencing analysis of Laribacter hongkongensis: virulence gene profiles, carbohydrate-active enzyme prediction, and antimicrobial resistance characterization.</title>
        <authorList>
            <person name="Yuan P."/>
            <person name="Zhan Y."/>
            <person name="Chen D."/>
        </authorList>
    </citation>
    <scope>NUCLEOTIDE SEQUENCE [LARGE SCALE GENOMIC DNA]</scope>
    <source>
        <strain evidence="5 6">W67</strain>
    </source>
</reference>
<dbReference type="RefSeq" id="WP_081433652.1">
    <property type="nucleotide sequence ID" value="NZ_JAJAXE010000047.1"/>
</dbReference>
<dbReference type="HAMAP" id="MF_00720">
    <property type="entry name" value="PriB"/>
    <property type="match status" value="1"/>
</dbReference>
<organism evidence="5 6">
    <name type="scientific">Laribacter hongkongensis</name>
    <dbReference type="NCBI Taxonomy" id="168471"/>
    <lineage>
        <taxon>Bacteria</taxon>
        <taxon>Pseudomonadati</taxon>
        <taxon>Pseudomonadota</taxon>
        <taxon>Betaproteobacteria</taxon>
        <taxon>Neisseriales</taxon>
        <taxon>Aquaspirillaceae</taxon>
        <taxon>Laribacter</taxon>
    </lineage>
</organism>
<dbReference type="PROSITE" id="PS50935">
    <property type="entry name" value="SSB"/>
    <property type="match status" value="1"/>
</dbReference>
<dbReference type="AlphaFoldDB" id="A0ABD4SSD8"/>
<keyword evidence="1 4" id="KW-0639">Primosome</keyword>
<comment type="caution">
    <text evidence="5">The sequence shown here is derived from an EMBL/GenBank/DDBJ whole genome shotgun (WGS) entry which is preliminary data.</text>
</comment>
<dbReference type="GO" id="GO:0003697">
    <property type="term" value="F:single-stranded DNA binding"/>
    <property type="evidence" value="ECO:0007669"/>
    <property type="project" value="UniProtKB-UniRule"/>
</dbReference>
<comment type="similarity">
    <text evidence="4">Belongs to the PriB family.</text>
</comment>
<comment type="function">
    <text evidence="4">Involved in the restart of stalled replication forks, which reloads the replicative helicase on sites other than the origin of replication; the PriA-PriB pathway is the major replication restart pathway. During primosome assembly it facilitates complex formation between PriA and DnaT on DNA; stabilizes PriA on DNA. Stimulates the DNA unwinding activity of PriA helicase.</text>
</comment>
<dbReference type="NCBIfam" id="TIGR04418">
    <property type="entry name" value="PriB_gamma"/>
    <property type="match status" value="1"/>
</dbReference>
<evidence type="ECO:0000313" key="5">
    <source>
        <dbReference type="EMBL" id="MCG9026156.1"/>
    </source>
</evidence>
<dbReference type="Proteomes" id="UP001200247">
    <property type="component" value="Unassembled WGS sequence"/>
</dbReference>
<gene>
    <name evidence="4 5" type="primary">priB</name>
    <name evidence="5" type="ORF">LH440_09630</name>
</gene>
<dbReference type="Pfam" id="PF22657">
    <property type="entry name" value="SSB_1"/>
    <property type="match status" value="1"/>
</dbReference>
<sequence length="99" mass="10847">MLNQVTVEGTLHRFLPLRHTPAGIPVLSCELEHESEQSIGEMTRKIRCEVEVIAAGTVARSLSACPEGSLVILKGCLANRSMRSSRLVLHVQSVELKKV</sequence>
<proteinExistence type="inferred from homology"/>
<dbReference type="Gene3D" id="2.40.50.140">
    <property type="entry name" value="Nucleic acid-binding proteins"/>
    <property type="match status" value="1"/>
</dbReference>
<evidence type="ECO:0000256" key="4">
    <source>
        <dbReference type="HAMAP-Rule" id="MF_00720"/>
    </source>
</evidence>
<evidence type="ECO:0000313" key="6">
    <source>
        <dbReference type="Proteomes" id="UP001200247"/>
    </source>
</evidence>